<dbReference type="Proteomes" id="UP000190989">
    <property type="component" value="Unassembled WGS sequence"/>
</dbReference>
<dbReference type="GO" id="GO:0004180">
    <property type="term" value="F:carboxypeptidase activity"/>
    <property type="evidence" value="ECO:0007669"/>
    <property type="project" value="UniProtKB-ARBA"/>
</dbReference>
<accession>A0A1U6HVF7</accession>
<evidence type="ECO:0000256" key="6">
    <source>
        <dbReference type="ARBA" id="ARBA00023316"/>
    </source>
</evidence>
<comment type="pathway">
    <text evidence="1 7">Cell wall biogenesis; peptidoglycan biosynthesis.</text>
</comment>
<dbReference type="CDD" id="cd16913">
    <property type="entry name" value="YkuD_like"/>
    <property type="match status" value="1"/>
</dbReference>
<feature type="active site" description="Proton donor/acceptor" evidence="7">
    <location>
        <position position="346"/>
    </location>
</feature>
<dbReference type="GO" id="GO:0016740">
    <property type="term" value="F:transferase activity"/>
    <property type="evidence" value="ECO:0007669"/>
    <property type="project" value="UniProtKB-KW"/>
</dbReference>
<dbReference type="EMBL" id="FVZE01000003">
    <property type="protein sequence ID" value="SLJ99654.1"/>
    <property type="molecule type" value="Genomic_DNA"/>
</dbReference>
<dbReference type="GO" id="GO:0008360">
    <property type="term" value="P:regulation of cell shape"/>
    <property type="evidence" value="ECO:0007669"/>
    <property type="project" value="UniProtKB-UniRule"/>
</dbReference>
<dbReference type="GO" id="GO:0009252">
    <property type="term" value="P:peptidoglycan biosynthetic process"/>
    <property type="evidence" value="ECO:0007669"/>
    <property type="project" value="UniProtKB-UniPathway"/>
</dbReference>
<dbReference type="GO" id="GO:0071555">
    <property type="term" value="P:cell wall organization"/>
    <property type="evidence" value="ECO:0007669"/>
    <property type="project" value="UniProtKB-UniRule"/>
</dbReference>
<sequence>MGIKGGFCLWQQVWYICRSDRSKSARCDQSRSTHKNAANDMAPTESHDVEILDTVIEHVRLPDAKFKPFMAIVGLLRSIPIVFTAFFLTPSVVYAQDPVEWTPATLERLRDWVARAPVDALPVLDTGPLRQAQTRGDAEAVSQAATALALNLARMQLLGAAGAAQRAGWHIADTDRAVDLRERLARAVSLDALDSFFSGLQPQSDQYAALRLAYAGEADPDRRLTLARNMERWRWMPQSLGSDYVLVNAAAFEAELWRHGRRVGTWPVIVGKRSTPTPVFSATITGVILNPWWVVPASIVREKHGVFPARLGYVRSGGQIRQKPGPGNALGQMKLDMPNPFTVYIHDTPSKELFAKEVRAFSHGCIRIGDALGFATRLLDGERDRVEVDAIVATRETTRLPLEKGLPVYIAYFTAGTGADGQLRFYPDLYKRDGRTGDPTSGGDACKG</sequence>
<dbReference type="InterPro" id="IPR038063">
    <property type="entry name" value="Transpep_catalytic_dom"/>
</dbReference>
<protein>
    <submittedName>
        <fullName evidence="9">L,D-transpeptidase catalytic domain</fullName>
    </submittedName>
</protein>
<name>A0A1U6HVF7_9SPHN</name>
<dbReference type="STRING" id="428990.SAMN06295987_103136"/>
<keyword evidence="4 7" id="KW-0133">Cell shape</keyword>
<keyword evidence="5 7" id="KW-0573">Peptidoglycan synthesis</keyword>
<evidence type="ECO:0000256" key="4">
    <source>
        <dbReference type="ARBA" id="ARBA00022960"/>
    </source>
</evidence>
<evidence type="ECO:0000259" key="8">
    <source>
        <dbReference type="PROSITE" id="PS52029"/>
    </source>
</evidence>
<dbReference type="UniPathway" id="UPA00219"/>
<reference evidence="10" key="1">
    <citation type="submission" date="2017-02" db="EMBL/GenBank/DDBJ databases">
        <authorList>
            <person name="Varghese N."/>
            <person name="Submissions S."/>
        </authorList>
    </citation>
    <scope>NUCLEOTIDE SEQUENCE [LARGE SCALE GENOMIC DNA]</scope>
    <source>
        <strain evidence="10">SM117</strain>
    </source>
</reference>
<evidence type="ECO:0000313" key="10">
    <source>
        <dbReference type="Proteomes" id="UP000190989"/>
    </source>
</evidence>
<evidence type="ECO:0000256" key="1">
    <source>
        <dbReference type="ARBA" id="ARBA00004752"/>
    </source>
</evidence>
<proteinExistence type="inferred from homology"/>
<gene>
    <name evidence="9" type="ORF">SAMN06295987_103136</name>
</gene>
<evidence type="ECO:0000256" key="7">
    <source>
        <dbReference type="PROSITE-ProRule" id="PRU01373"/>
    </source>
</evidence>
<keyword evidence="3" id="KW-0808">Transferase</keyword>
<evidence type="ECO:0000256" key="3">
    <source>
        <dbReference type="ARBA" id="ARBA00022679"/>
    </source>
</evidence>
<comment type="similarity">
    <text evidence="2">Belongs to the YkuD family.</text>
</comment>
<dbReference type="PANTHER" id="PTHR41533:SF2">
    <property type="entry name" value="BLR7131 PROTEIN"/>
    <property type="match status" value="1"/>
</dbReference>
<dbReference type="PROSITE" id="PS52029">
    <property type="entry name" value="LD_TPASE"/>
    <property type="match status" value="1"/>
</dbReference>
<dbReference type="InterPro" id="IPR052905">
    <property type="entry name" value="LD-transpeptidase_YkuD-like"/>
</dbReference>
<dbReference type="PANTHER" id="PTHR41533">
    <property type="entry name" value="L,D-TRANSPEPTIDASE HI_1667-RELATED"/>
    <property type="match status" value="1"/>
</dbReference>
<dbReference type="InterPro" id="IPR005490">
    <property type="entry name" value="LD_TPept_cat_dom"/>
</dbReference>
<dbReference type="SUPFAM" id="SSF141523">
    <property type="entry name" value="L,D-transpeptidase catalytic domain-like"/>
    <property type="match status" value="1"/>
</dbReference>
<dbReference type="AlphaFoldDB" id="A0A1U6HVF7"/>
<keyword evidence="6 7" id="KW-0961">Cell wall biogenesis/degradation</keyword>
<feature type="active site" description="Nucleophile" evidence="7">
    <location>
        <position position="365"/>
    </location>
</feature>
<keyword evidence="10" id="KW-1185">Reference proteome</keyword>
<evidence type="ECO:0000256" key="5">
    <source>
        <dbReference type="ARBA" id="ARBA00022984"/>
    </source>
</evidence>
<organism evidence="9 10">
    <name type="scientific">Novosphingobium mathurense</name>
    <dbReference type="NCBI Taxonomy" id="428990"/>
    <lineage>
        <taxon>Bacteria</taxon>
        <taxon>Pseudomonadati</taxon>
        <taxon>Pseudomonadota</taxon>
        <taxon>Alphaproteobacteria</taxon>
        <taxon>Sphingomonadales</taxon>
        <taxon>Sphingomonadaceae</taxon>
        <taxon>Novosphingobium</taxon>
    </lineage>
</organism>
<dbReference type="Pfam" id="PF03734">
    <property type="entry name" value="YkuD"/>
    <property type="match status" value="1"/>
</dbReference>
<dbReference type="Gene3D" id="2.40.440.10">
    <property type="entry name" value="L,D-transpeptidase catalytic domain-like"/>
    <property type="match status" value="1"/>
</dbReference>
<evidence type="ECO:0000256" key="2">
    <source>
        <dbReference type="ARBA" id="ARBA00005992"/>
    </source>
</evidence>
<evidence type="ECO:0000313" key="9">
    <source>
        <dbReference type="EMBL" id="SLJ99654.1"/>
    </source>
</evidence>
<feature type="domain" description="L,D-TPase catalytic" evidence="8">
    <location>
        <begin position="243"/>
        <end position="389"/>
    </location>
</feature>